<dbReference type="EMBL" id="CAJOBO010000036">
    <property type="protein sequence ID" value="CAF4106547.1"/>
    <property type="molecule type" value="Genomic_DNA"/>
</dbReference>
<evidence type="ECO:0000313" key="8">
    <source>
        <dbReference type="Proteomes" id="UP000663838"/>
    </source>
</evidence>
<proteinExistence type="predicted"/>
<protein>
    <submittedName>
        <fullName evidence="7">Uncharacterized protein</fullName>
    </submittedName>
</protein>
<dbReference type="Proteomes" id="UP000663848">
    <property type="component" value="Unassembled WGS sequence"/>
</dbReference>
<feature type="compositionally biased region" description="Polar residues" evidence="1">
    <location>
        <begin position="1"/>
        <end position="11"/>
    </location>
</feature>
<evidence type="ECO:0000313" key="4">
    <source>
        <dbReference type="EMBL" id="CAF4106547.1"/>
    </source>
</evidence>
<dbReference type="Proteomes" id="UP000663851">
    <property type="component" value="Unassembled WGS sequence"/>
</dbReference>
<evidence type="ECO:0000313" key="2">
    <source>
        <dbReference type="EMBL" id="CAF3355796.1"/>
    </source>
</evidence>
<evidence type="ECO:0000313" key="3">
    <source>
        <dbReference type="EMBL" id="CAF4104689.1"/>
    </source>
</evidence>
<dbReference type="EMBL" id="CAJOBP010000026">
    <property type="protein sequence ID" value="CAF4104689.1"/>
    <property type="molecule type" value="Genomic_DNA"/>
</dbReference>
<dbReference type="EMBL" id="CAJOBR010000316">
    <property type="protein sequence ID" value="CAF4495170.1"/>
    <property type="molecule type" value="Genomic_DNA"/>
</dbReference>
<gene>
    <name evidence="4" type="ORF">HFQ381_LOCUS1344</name>
    <name evidence="2" type="ORF">LUA448_LOCUS13485</name>
    <name evidence="6" type="ORF">QYT958_LOCUS4204</name>
    <name evidence="7" type="ORF">TOA249_LOCUS12871</name>
    <name evidence="5" type="ORF">TSG867_LOCUS3195</name>
    <name evidence="3" type="ORF">UJA718_LOCUS520</name>
</gene>
<keyword evidence="9" id="KW-1185">Reference proteome</keyword>
<evidence type="ECO:0000256" key="1">
    <source>
        <dbReference type="SAM" id="MobiDB-lite"/>
    </source>
</evidence>
<dbReference type="EMBL" id="CAJNYD010001631">
    <property type="protein sequence ID" value="CAF3355796.1"/>
    <property type="molecule type" value="Genomic_DNA"/>
</dbReference>
<evidence type="ECO:0000313" key="9">
    <source>
        <dbReference type="Proteomes" id="UP000663873"/>
    </source>
</evidence>
<dbReference type="Proteomes" id="UP000663862">
    <property type="component" value="Unassembled WGS sequence"/>
</dbReference>
<dbReference type="Proteomes" id="UP000663873">
    <property type="component" value="Unassembled WGS sequence"/>
</dbReference>
<reference evidence="7" key="1">
    <citation type="submission" date="2021-02" db="EMBL/GenBank/DDBJ databases">
        <authorList>
            <person name="Nowell W R."/>
        </authorList>
    </citation>
    <scope>NUCLEOTIDE SEQUENCE</scope>
</reference>
<sequence>MSDNQENNTDPAGTESDDQKRVADEGDISVNINRRAPIKNMYPPEELTTCTHAPNKQSDIMFCPHHNVMWLKIEMYINM</sequence>
<accession>A0A821EEV5</accession>
<organism evidence="7 8">
    <name type="scientific">Rotaria socialis</name>
    <dbReference type="NCBI Taxonomy" id="392032"/>
    <lineage>
        <taxon>Eukaryota</taxon>
        <taxon>Metazoa</taxon>
        <taxon>Spiralia</taxon>
        <taxon>Gnathifera</taxon>
        <taxon>Rotifera</taxon>
        <taxon>Eurotatoria</taxon>
        <taxon>Bdelloidea</taxon>
        <taxon>Philodinida</taxon>
        <taxon>Philodinidae</taxon>
        <taxon>Rotaria</taxon>
    </lineage>
</organism>
<dbReference type="Proteomes" id="UP000663838">
    <property type="component" value="Unassembled WGS sequence"/>
</dbReference>
<comment type="caution">
    <text evidence="7">The sequence shown here is derived from an EMBL/GenBank/DDBJ whole genome shotgun (WGS) entry which is preliminary data.</text>
</comment>
<dbReference type="Proteomes" id="UP000663833">
    <property type="component" value="Unassembled WGS sequence"/>
</dbReference>
<name>A0A821EEV5_9BILA</name>
<evidence type="ECO:0000313" key="7">
    <source>
        <dbReference type="EMBL" id="CAF4635172.1"/>
    </source>
</evidence>
<dbReference type="EMBL" id="CAJOBS010000741">
    <property type="protein sequence ID" value="CAF4635172.1"/>
    <property type="molecule type" value="Genomic_DNA"/>
</dbReference>
<evidence type="ECO:0000313" key="5">
    <source>
        <dbReference type="EMBL" id="CAF4252841.1"/>
    </source>
</evidence>
<feature type="region of interest" description="Disordered" evidence="1">
    <location>
        <begin position="1"/>
        <end position="40"/>
    </location>
</feature>
<dbReference type="EMBL" id="CAJOBQ010000093">
    <property type="protein sequence ID" value="CAF4252841.1"/>
    <property type="molecule type" value="Genomic_DNA"/>
</dbReference>
<evidence type="ECO:0000313" key="6">
    <source>
        <dbReference type="EMBL" id="CAF4495170.1"/>
    </source>
</evidence>
<dbReference type="AlphaFoldDB" id="A0A821EEV5"/>